<gene>
    <name evidence="13 14" type="primary">queA</name>
    <name evidence="14" type="ORF">H6F44_01750</name>
</gene>
<dbReference type="EC" id="2.4.99.17" evidence="10 13"/>
<evidence type="ECO:0000256" key="6">
    <source>
        <dbReference type="ARBA" id="ARBA00022691"/>
    </source>
</evidence>
<dbReference type="PANTHER" id="PTHR30307:SF0">
    <property type="entry name" value="S-ADENOSYLMETHIONINE:TRNA RIBOSYLTRANSFERASE-ISOMERASE"/>
    <property type="match status" value="1"/>
</dbReference>
<dbReference type="GO" id="GO:0008616">
    <property type="term" value="P:tRNA queuosine(34) biosynthetic process"/>
    <property type="evidence" value="ECO:0007669"/>
    <property type="project" value="UniProtKB-UniRule"/>
</dbReference>
<dbReference type="InterPro" id="IPR042119">
    <property type="entry name" value="QueA_dom2"/>
</dbReference>
<dbReference type="GO" id="GO:0005737">
    <property type="term" value="C:cytoplasm"/>
    <property type="evidence" value="ECO:0007669"/>
    <property type="project" value="UniProtKB-SubCell"/>
</dbReference>
<dbReference type="InterPro" id="IPR003699">
    <property type="entry name" value="QueA"/>
</dbReference>
<dbReference type="EMBL" id="JACJPY010000003">
    <property type="protein sequence ID" value="MBD2148855.1"/>
    <property type="molecule type" value="Genomic_DNA"/>
</dbReference>
<evidence type="ECO:0000256" key="9">
    <source>
        <dbReference type="ARBA" id="ARBA00061210"/>
    </source>
</evidence>
<sequence>MTSSPANDLAPDYALSAYDYELPSDRIAQDPVSPRDTSRLLVITKAASGSSDGENQEQQRQILHHHFYDLPQFLRSGDLLVFNNTKVIPARMYGRKLSGVPVEILLMEPIGPDRWLALVKPGKRLPVGSTIVFADDVKATVEGIDPTTRARELQFHIPKGAGLDKIIDQLGKIPFPPYVTESHTDPERYQTIYAEIAGAIAAPTAGLHFTEELFAKLDAQGVDRAFVTLHVGIGTFRPVEVEDITKHEMHHEWCDVSESTIAKIKETKARGGRVIGVGSTVARSLEAANYQPLRGKTNLMIYPSYEWQVLDAMITNFHLPKSTLLMMVASFLGERGREFLLAAYQEAIAHEYRFYSFGDAMLIFR</sequence>
<dbReference type="HAMAP" id="MF_00113">
    <property type="entry name" value="QueA"/>
    <property type="match status" value="1"/>
</dbReference>
<name>A0A926URT4_9CYAN</name>
<evidence type="ECO:0000313" key="15">
    <source>
        <dbReference type="Proteomes" id="UP000631421"/>
    </source>
</evidence>
<organism evidence="14 15">
    <name type="scientific">Pseudanabaena cinerea FACHB-1277</name>
    <dbReference type="NCBI Taxonomy" id="2949581"/>
    <lineage>
        <taxon>Bacteria</taxon>
        <taxon>Bacillati</taxon>
        <taxon>Cyanobacteriota</taxon>
        <taxon>Cyanophyceae</taxon>
        <taxon>Pseudanabaenales</taxon>
        <taxon>Pseudanabaenaceae</taxon>
        <taxon>Pseudanabaena</taxon>
        <taxon>Pseudanabaena cinerea</taxon>
    </lineage>
</organism>
<dbReference type="PANTHER" id="PTHR30307">
    <property type="entry name" value="S-ADENOSYLMETHIONINE:TRNA RIBOSYLTRANSFERASE-ISOMERASE"/>
    <property type="match status" value="1"/>
</dbReference>
<dbReference type="Gene3D" id="3.40.1780.10">
    <property type="entry name" value="QueA-like"/>
    <property type="match status" value="1"/>
</dbReference>
<comment type="similarity">
    <text evidence="9 13">Belongs to the QueA family.</text>
</comment>
<dbReference type="RefSeq" id="WP_190349193.1">
    <property type="nucleotide sequence ID" value="NZ_JACJPY010000003.1"/>
</dbReference>
<dbReference type="Pfam" id="PF02547">
    <property type="entry name" value="Queuosine_synth"/>
    <property type="match status" value="1"/>
</dbReference>
<protein>
    <recommendedName>
        <fullName evidence="11 13">S-adenosylmethionine:tRNA ribosyltransferase-isomerase</fullName>
        <ecNumber evidence="10 13">2.4.99.17</ecNumber>
    </recommendedName>
    <alternativeName>
        <fullName evidence="12 13">Queuosine biosynthesis protein QueA</fullName>
    </alternativeName>
</protein>
<comment type="caution">
    <text evidence="14">The sequence shown here is derived from an EMBL/GenBank/DDBJ whole genome shotgun (WGS) entry which is preliminary data.</text>
</comment>
<evidence type="ECO:0000256" key="5">
    <source>
        <dbReference type="ARBA" id="ARBA00022679"/>
    </source>
</evidence>
<keyword evidence="15" id="KW-1185">Reference proteome</keyword>
<dbReference type="InterPro" id="IPR036100">
    <property type="entry name" value="QueA_sf"/>
</dbReference>
<comment type="function">
    <text evidence="13">Transfers and isomerizes the ribose moiety from AdoMet to the 7-aminomethyl group of 7-deazaguanine (preQ1-tRNA) to give epoxyqueuosine (oQ-tRNA).</text>
</comment>
<accession>A0A926URT4</accession>
<reference evidence="14" key="1">
    <citation type="journal article" date="2015" name="ISME J.">
        <title>Draft Genome Sequence of Streptomyces incarnatus NRRL8089, which Produces the Nucleoside Antibiotic Sinefungin.</title>
        <authorList>
            <person name="Oshima K."/>
            <person name="Hattori M."/>
            <person name="Shimizu H."/>
            <person name="Fukuda K."/>
            <person name="Nemoto M."/>
            <person name="Inagaki K."/>
            <person name="Tamura T."/>
        </authorList>
    </citation>
    <scope>NUCLEOTIDE SEQUENCE</scope>
    <source>
        <strain evidence="14">FACHB-1277</strain>
    </source>
</reference>
<keyword evidence="14" id="KW-0328">Glycosyltransferase</keyword>
<evidence type="ECO:0000256" key="7">
    <source>
        <dbReference type="ARBA" id="ARBA00022785"/>
    </source>
</evidence>
<evidence type="ECO:0000256" key="13">
    <source>
        <dbReference type="HAMAP-Rule" id="MF_00113"/>
    </source>
</evidence>
<evidence type="ECO:0000256" key="1">
    <source>
        <dbReference type="ARBA" id="ARBA00004496"/>
    </source>
</evidence>
<evidence type="ECO:0000256" key="8">
    <source>
        <dbReference type="ARBA" id="ARBA00052751"/>
    </source>
</evidence>
<evidence type="ECO:0000313" key="14">
    <source>
        <dbReference type="EMBL" id="MBD2148855.1"/>
    </source>
</evidence>
<dbReference type="Proteomes" id="UP000631421">
    <property type="component" value="Unassembled WGS sequence"/>
</dbReference>
<evidence type="ECO:0000256" key="4">
    <source>
        <dbReference type="ARBA" id="ARBA00022490"/>
    </source>
</evidence>
<comment type="catalytic activity">
    <reaction evidence="8 13">
        <text>7-aminomethyl-7-carbaguanosine(34) in tRNA + S-adenosyl-L-methionine = epoxyqueuosine(34) in tRNA + adenine + L-methionine + 2 H(+)</text>
        <dbReference type="Rhea" id="RHEA:32155"/>
        <dbReference type="Rhea" id="RHEA-COMP:10342"/>
        <dbReference type="Rhea" id="RHEA-COMP:18582"/>
        <dbReference type="ChEBI" id="CHEBI:15378"/>
        <dbReference type="ChEBI" id="CHEBI:16708"/>
        <dbReference type="ChEBI" id="CHEBI:57844"/>
        <dbReference type="ChEBI" id="CHEBI:59789"/>
        <dbReference type="ChEBI" id="CHEBI:82833"/>
        <dbReference type="ChEBI" id="CHEBI:194443"/>
        <dbReference type="EC" id="2.4.99.17"/>
    </reaction>
</comment>
<evidence type="ECO:0000256" key="3">
    <source>
        <dbReference type="ARBA" id="ARBA00011245"/>
    </source>
</evidence>
<comment type="pathway">
    <text evidence="2 13">tRNA modification; tRNA-queuosine biosynthesis.</text>
</comment>
<proteinExistence type="inferred from homology"/>
<keyword evidence="7 13" id="KW-0671">Queuosine biosynthesis</keyword>
<dbReference type="FunFam" id="3.40.1780.10:FF:000001">
    <property type="entry name" value="S-adenosylmethionine:tRNA ribosyltransferase-isomerase"/>
    <property type="match status" value="1"/>
</dbReference>
<dbReference type="Gene3D" id="2.40.10.240">
    <property type="entry name" value="QueA-like"/>
    <property type="match status" value="1"/>
</dbReference>
<comment type="subcellular location">
    <subcellularLocation>
        <location evidence="1 13">Cytoplasm</location>
    </subcellularLocation>
</comment>
<keyword evidence="5 13" id="KW-0808">Transferase</keyword>
<comment type="subunit">
    <text evidence="3 13">Monomer.</text>
</comment>
<dbReference type="NCBIfam" id="NF001140">
    <property type="entry name" value="PRK00147.1"/>
    <property type="match status" value="1"/>
</dbReference>
<evidence type="ECO:0000256" key="12">
    <source>
        <dbReference type="ARBA" id="ARBA00076160"/>
    </source>
</evidence>
<keyword evidence="6 13" id="KW-0949">S-adenosyl-L-methionine</keyword>
<evidence type="ECO:0000256" key="2">
    <source>
        <dbReference type="ARBA" id="ARBA00004691"/>
    </source>
</evidence>
<dbReference type="NCBIfam" id="TIGR00113">
    <property type="entry name" value="queA"/>
    <property type="match status" value="1"/>
</dbReference>
<evidence type="ECO:0000256" key="11">
    <source>
        <dbReference type="ARBA" id="ARBA00069325"/>
    </source>
</evidence>
<reference evidence="14" key="2">
    <citation type="submission" date="2020-08" db="EMBL/GenBank/DDBJ databases">
        <authorList>
            <person name="Chen M."/>
            <person name="Teng W."/>
            <person name="Zhao L."/>
            <person name="Hu C."/>
            <person name="Zhou Y."/>
            <person name="Han B."/>
            <person name="Song L."/>
            <person name="Shu W."/>
        </authorList>
    </citation>
    <scope>NUCLEOTIDE SEQUENCE</scope>
    <source>
        <strain evidence="14">FACHB-1277</strain>
    </source>
</reference>
<dbReference type="AlphaFoldDB" id="A0A926URT4"/>
<dbReference type="SUPFAM" id="SSF111337">
    <property type="entry name" value="QueA-like"/>
    <property type="match status" value="1"/>
</dbReference>
<keyword evidence="4 13" id="KW-0963">Cytoplasm</keyword>
<dbReference type="InterPro" id="IPR042118">
    <property type="entry name" value="QueA_dom1"/>
</dbReference>
<evidence type="ECO:0000256" key="10">
    <source>
        <dbReference type="ARBA" id="ARBA00066503"/>
    </source>
</evidence>
<dbReference type="GO" id="GO:0051075">
    <property type="term" value="F:S-adenosylmethionine:tRNA ribosyltransferase-isomerase activity"/>
    <property type="evidence" value="ECO:0007669"/>
    <property type="project" value="UniProtKB-EC"/>
</dbReference>